<dbReference type="Pfam" id="PF12833">
    <property type="entry name" value="HTH_18"/>
    <property type="match status" value="1"/>
</dbReference>
<dbReference type="GO" id="GO:0003700">
    <property type="term" value="F:DNA-binding transcription factor activity"/>
    <property type="evidence" value="ECO:0007669"/>
    <property type="project" value="InterPro"/>
</dbReference>
<keyword evidence="6" id="KW-1185">Reference proteome</keyword>
<sequence>MDISPHEDVLSTVLAAYNLRARIDTNPRLCGEWQLSTSGSGNASFHLVGEGGCYLHMEAMAPVWMEAGDLLLLPHDDWHLMSSRDTVPDRDNHLTLVEGEDPPDIPVTQLLCGHFEFDSGRRNPILAALPDHIIIRRRESGDRLSHLADLMNIELAERSSGYRPVLDRLADTLFVMAVRHHICSQREHSEGSLIAALADDRIRRALDALHAQPEAAWTLEGLASEAAMSRSSFAERFHALVGQTPIDYLTQWRMVLAERLLRDGRESVAGVMDAVGYTSEAAFRKAFKRVHGFGPGRIRQLLRRLGAGQA</sequence>
<name>A0A0G3G285_9GAMM</name>
<dbReference type="OrthoDB" id="9783876at2"/>
<protein>
    <recommendedName>
        <fullName evidence="4">HTH araC/xylS-type domain-containing protein</fullName>
    </recommendedName>
</protein>
<keyword evidence="1" id="KW-0805">Transcription regulation</keyword>
<feature type="domain" description="HTH araC/xylS-type" evidence="4">
    <location>
        <begin position="203"/>
        <end position="301"/>
    </location>
</feature>
<dbReference type="PROSITE" id="PS01124">
    <property type="entry name" value="HTH_ARAC_FAMILY_2"/>
    <property type="match status" value="1"/>
</dbReference>
<keyword evidence="2" id="KW-0238">DNA-binding</keyword>
<dbReference type="InterPro" id="IPR018060">
    <property type="entry name" value="HTH_AraC"/>
</dbReference>
<dbReference type="PANTHER" id="PTHR46796:SF7">
    <property type="entry name" value="ARAC FAMILY TRANSCRIPTIONAL REGULATOR"/>
    <property type="match status" value="1"/>
</dbReference>
<dbReference type="EMBL" id="CP011367">
    <property type="protein sequence ID" value="AKJ95310.1"/>
    <property type="molecule type" value="Genomic_DNA"/>
</dbReference>
<dbReference type="PATRIC" id="fig|106634.4.peg.1636"/>
<reference evidence="5 6" key="1">
    <citation type="submission" date="2015-04" db="EMBL/GenBank/DDBJ databases">
        <title>Complete Sequence for the Genome of the Thioalkalivibrio versutus D301.</title>
        <authorList>
            <person name="Mu T."/>
            <person name="Zhou J."/>
            <person name="Xu X."/>
        </authorList>
    </citation>
    <scope>NUCLEOTIDE SEQUENCE [LARGE SCALE GENOMIC DNA]</scope>
    <source>
        <strain evidence="5 6">D301</strain>
    </source>
</reference>
<dbReference type="InterPro" id="IPR050204">
    <property type="entry name" value="AraC_XylS_family_regulators"/>
</dbReference>
<accession>A0A0G3G285</accession>
<proteinExistence type="predicted"/>
<evidence type="ECO:0000256" key="1">
    <source>
        <dbReference type="ARBA" id="ARBA00023015"/>
    </source>
</evidence>
<dbReference type="SMART" id="SM00342">
    <property type="entry name" value="HTH_ARAC"/>
    <property type="match status" value="1"/>
</dbReference>
<keyword evidence="3" id="KW-0804">Transcription</keyword>
<evidence type="ECO:0000259" key="4">
    <source>
        <dbReference type="PROSITE" id="PS01124"/>
    </source>
</evidence>
<dbReference type="InterPro" id="IPR032783">
    <property type="entry name" value="AraC_lig"/>
</dbReference>
<evidence type="ECO:0000313" key="5">
    <source>
        <dbReference type="EMBL" id="AKJ95310.1"/>
    </source>
</evidence>
<dbReference type="KEGG" id="tvr:TVD_08025"/>
<dbReference type="Pfam" id="PF12852">
    <property type="entry name" value="Cupin_6"/>
    <property type="match status" value="1"/>
</dbReference>
<organism evidence="5 6">
    <name type="scientific">Thioalkalivibrio versutus</name>
    <dbReference type="NCBI Taxonomy" id="106634"/>
    <lineage>
        <taxon>Bacteria</taxon>
        <taxon>Pseudomonadati</taxon>
        <taxon>Pseudomonadota</taxon>
        <taxon>Gammaproteobacteria</taxon>
        <taxon>Chromatiales</taxon>
        <taxon>Ectothiorhodospiraceae</taxon>
        <taxon>Thioalkalivibrio</taxon>
    </lineage>
</organism>
<gene>
    <name evidence="5" type="ORF">TVD_08025</name>
</gene>
<dbReference type="InterPro" id="IPR009057">
    <property type="entry name" value="Homeodomain-like_sf"/>
</dbReference>
<evidence type="ECO:0000256" key="3">
    <source>
        <dbReference type="ARBA" id="ARBA00023163"/>
    </source>
</evidence>
<dbReference type="AlphaFoldDB" id="A0A0G3G285"/>
<evidence type="ECO:0000256" key="2">
    <source>
        <dbReference type="ARBA" id="ARBA00023125"/>
    </source>
</evidence>
<dbReference type="Gene3D" id="1.10.10.60">
    <property type="entry name" value="Homeodomain-like"/>
    <property type="match status" value="2"/>
</dbReference>
<dbReference type="Proteomes" id="UP000064201">
    <property type="component" value="Chromosome"/>
</dbReference>
<evidence type="ECO:0000313" key="6">
    <source>
        <dbReference type="Proteomes" id="UP000064201"/>
    </source>
</evidence>
<dbReference type="RefSeq" id="WP_047251299.1">
    <property type="nucleotide sequence ID" value="NZ_CP011367.1"/>
</dbReference>
<dbReference type="PANTHER" id="PTHR46796">
    <property type="entry name" value="HTH-TYPE TRANSCRIPTIONAL ACTIVATOR RHAS-RELATED"/>
    <property type="match status" value="1"/>
</dbReference>
<dbReference type="SUPFAM" id="SSF46689">
    <property type="entry name" value="Homeodomain-like"/>
    <property type="match status" value="2"/>
</dbReference>
<dbReference type="STRING" id="106634.TVD_08025"/>
<dbReference type="GO" id="GO:0043565">
    <property type="term" value="F:sequence-specific DNA binding"/>
    <property type="evidence" value="ECO:0007669"/>
    <property type="project" value="InterPro"/>
</dbReference>